<sequence length="107" mass="11748">MMAWPREKHKGKESTFAVVLKVLQLVLFTAVVTDVAAYAYKYQREADFTTRGQLYIVAISGVITLVKLNNFNSENFGSNVLAMCKASSGRQITTAAHNMAKIGNKCG</sequence>
<organism evidence="2 3">
    <name type="scientific">Eumeta variegata</name>
    <name type="common">Bagworm moth</name>
    <name type="synonym">Eumeta japonica</name>
    <dbReference type="NCBI Taxonomy" id="151549"/>
    <lineage>
        <taxon>Eukaryota</taxon>
        <taxon>Metazoa</taxon>
        <taxon>Ecdysozoa</taxon>
        <taxon>Arthropoda</taxon>
        <taxon>Hexapoda</taxon>
        <taxon>Insecta</taxon>
        <taxon>Pterygota</taxon>
        <taxon>Neoptera</taxon>
        <taxon>Endopterygota</taxon>
        <taxon>Lepidoptera</taxon>
        <taxon>Glossata</taxon>
        <taxon>Ditrysia</taxon>
        <taxon>Tineoidea</taxon>
        <taxon>Psychidae</taxon>
        <taxon>Oiketicinae</taxon>
        <taxon>Eumeta</taxon>
    </lineage>
</organism>
<comment type="caution">
    <text evidence="2">The sequence shown here is derived from an EMBL/GenBank/DDBJ whole genome shotgun (WGS) entry which is preliminary data.</text>
</comment>
<dbReference type="EMBL" id="BGZK01000336">
    <property type="protein sequence ID" value="GBP37612.1"/>
    <property type="molecule type" value="Genomic_DNA"/>
</dbReference>
<dbReference type="AlphaFoldDB" id="A0A4C1VGZ5"/>
<keyword evidence="3" id="KW-1185">Reference proteome</keyword>
<protein>
    <submittedName>
        <fullName evidence="2">Uncharacterized protein</fullName>
    </submittedName>
</protein>
<feature type="transmembrane region" description="Helical" evidence="1">
    <location>
        <begin position="16"/>
        <end position="40"/>
    </location>
</feature>
<keyword evidence="1" id="KW-0472">Membrane</keyword>
<dbReference type="OrthoDB" id="6678752at2759"/>
<name>A0A4C1VGZ5_EUMVA</name>
<reference evidence="2 3" key="1">
    <citation type="journal article" date="2019" name="Commun. Biol.">
        <title>The bagworm genome reveals a unique fibroin gene that provides high tensile strength.</title>
        <authorList>
            <person name="Kono N."/>
            <person name="Nakamura H."/>
            <person name="Ohtoshi R."/>
            <person name="Tomita M."/>
            <person name="Numata K."/>
            <person name="Arakawa K."/>
        </authorList>
    </citation>
    <scope>NUCLEOTIDE SEQUENCE [LARGE SCALE GENOMIC DNA]</scope>
</reference>
<feature type="transmembrane region" description="Helical" evidence="1">
    <location>
        <begin position="52"/>
        <end position="68"/>
    </location>
</feature>
<evidence type="ECO:0000313" key="2">
    <source>
        <dbReference type="EMBL" id="GBP37612.1"/>
    </source>
</evidence>
<evidence type="ECO:0000313" key="3">
    <source>
        <dbReference type="Proteomes" id="UP000299102"/>
    </source>
</evidence>
<gene>
    <name evidence="2" type="ORF">EVAR_34649_1</name>
</gene>
<keyword evidence="1" id="KW-0812">Transmembrane</keyword>
<keyword evidence="1" id="KW-1133">Transmembrane helix</keyword>
<proteinExistence type="predicted"/>
<accession>A0A4C1VGZ5</accession>
<dbReference type="Proteomes" id="UP000299102">
    <property type="component" value="Unassembled WGS sequence"/>
</dbReference>
<evidence type="ECO:0000256" key="1">
    <source>
        <dbReference type="SAM" id="Phobius"/>
    </source>
</evidence>